<comment type="caution">
    <text evidence="2">The sequence shown here is derived from an EMBL/GenBank/DDBJ whole genome shotgun (WGS) entry which is preliminary data.</text>
</comment>
<feature type="transmembrane region" description="Helical" evidence="1">
    <location>
        <begin position="44"/>
        <end position="66"/>
    </location>
</feature>
<keyword evidence="1" id="KW-0472">Membrane</keyword>
<evidence type="ECO:0000313" key="3">
    <source>
        <dbReference type="Proteomes" id="UP000642993"/>
    </source>
</evidence>
<gene>
    <name evidence="2" type="ORF">HT102_15370</name>
</gene>
<keyword evidence="3" id="KW-1185">Reference proteome</keyword>
<feature type="transmembrane region" description="Helical" evidence="1">
    <location>
        <begin position="18"/>
        <end position="38"/>
    </location>
</feature>
<keyword evidence="1" id="KW-1133">Transmembrane helix</keyword>
<evidence type="ECO:0008006" key="4">
    <source>
        <dbReference type="Google" id="ProtNLM"/>
    </source>
</evidence>
<evidence type="ECO:0000313" key="2">
    <source>
        <dbReference type="EMBL" id="MBD8507868.1"/>
    </source>
</evidence>
<keyword evidence="1" id="KW-0812">Transmembrane</keyword>
<feature type="transmembrane region" description="Helical" evidence="1">
    <location>
        <begin position="107"/>
        <end position="128"/>
    </location>
</feature>
<protein>
    <recommendedName>
        <fullName evidence="4">ATP synthase protein I</fullName>
    </recommendedName>
</protein>
<reference evidence="2" key="1">
    <citation type="submission" date="2020-09" db="EMBL/GenBank/DDBJ databases">
        <title>Hoyosella lacisalsi sp. nov., a halotolerant actinobacterium isolated from soil of Lake Gudzhirganskoe.</title>
        <authorList>
            <person name="Yang Q."/>
            <person name="Guo P.Y."/>
            <person name="Liu S.W."/>
            <person name="Li F.N."/>
            <person name="Sun C.H."/>
        </authorList>
    </citation>
    <scope>NUCLEOTIDE SEQUENCE</scope>
    <source>
        <strain evidence="2">G463</strain>
    </source>
</reference>
<proteinExistence type="predicted"/>
<dbReference type="EMBL" id="JACYWE010000012">
    <property type="protein sequence ID" value="MBD8507868.1"/>
    <property type="molecule type" value="Genomic_DNA"/>
</dbReference>
<feature type="transmembrane region" description="Helical" evidence="1">
    <location>
        <begin position="73"/>
        <end position="95"/>
    </location>
</feature>
<sequence length="151" mass="15820">MTNPAVDPSEPLRAAVRYGAYGLVVLAIVGVIAGYLFAGLPGVWGALLGAALGGGFILFTAVSVLFSERLPMVTGGAVVLGGWAIKMLLALIVFATLSRFTFYSQPVMALVVIGALVLVLGAETYGVLKHRVPYVQPEPEPVNPATKYDDE</sequence>
<accession>A0A927JEU8</accession>
<organism evidence="2 3">
    <name type="scientific">Lolliginicoccus lacisalsi</name>
    <dbReference type="NCBI Taxonomy" id="2742202"/>
    <lineage>
        <taxon>Bacteria</taxon>
        <taxon>Bacillati</taxon>
        <taxon>Actinomycetota</taxon>
        <taxon>Actinomycetes</taxon>
        <taxon>Mycobacteriales</taxon>
        <taxon>Hoyosellaceae</taxon>
        <taxon>Lolliginicoccus</taxon>
    </lineage>
</organism>
<dbReference type="AlphaFoldDB" id="A0A927JEU8"/>
<evidence type="ECO:0000256" key="1">
    <source>
        <dbReference type="SAM" id="Phobius"/>
    </source>
</evidence>
<name>A0A927JEU8_9ACTN</name>
<dbReference type="Proteomes" id="UP000642993">
    <property type="component" value="Unassembled WGS sequence"/>
</dbReference>